<feature type="transmembrane region" description="Helical" evidence="1">
    <location>
        <begin position="77"/>
        <end position="94"/>
    </location>
</feature>
<evidence type="ECO:0000256" key="1">
    <source>
        <dbReference type="SAM" id="Phobius"/>
    </source>
</evidence>
<dbReference type="Proteomes" id="UP000198312">
    <property type="component" value="Chromosome"/>
</dbReference>
<name>A0A220U769_9BACI</name>
<accession>A0A220U769</accession>
<evidence type="ECO:0000313" key="2">
    <source>
        <dbReference type="EMBL" id="ASK63989.1"/>
    </source>
</evidence>
<proteinExistence type="predicted"/>
<keyword evidence="1" id="KW-0812">Transmembrane</keyword>
<keyword evidence="1" id="KW-0472">Membrane</keyword>
<dbReference type="KEGG" id="vil:CFK37_18420"/>
<dbReference type="EMBL" id="CP022315">
    <property type="protein sequence ID" value="ASK63989.1"/>
    <property type="molecule type" value="Genomic_DNA"/>
</dbReference>
<feature type="transmembrane region" description="Helical" evidence="1">
    <location>
        <begin position="101"/>
        <end position="119"/>
    </location>
</feature>
<feature type="transmembrane region" description="Helical" evidence="1">
    <location>
        <begin position="40"/>
        <end position="57"/>
    </location>
</feature>
<evidence type="ECO:0000313" key="3">
    <source>
        <dbReference type="Proteomes" id="UP000198312"/>
    </source>
</evidence>
<dbReference type="AlphaFoldDB" id="A0A220U769"/>
<reference evidence="2 3" key="1">
    <citation type="submission" date="2017-07" db="EMBL/GenBank/DDBJ databases">
        <title>Virgibacillus sp. LM2416.</title>
        <authorList>
            <person name="Tak E.J."/>
            <person name="Bae J.-W."/>
        </authorList>
    </citation>
    <scope>NUCLEOTIDE SEQUENCE [LARGE SCALE GENOMIC DNA]</scope>
    <source>
        <strain evidence="2 3">LM2416</strain>
    </source>
</reference>
<organism evidence="2 3">
    <name type="scientific">Virgibacillus phasianinus</name>
    <dbReference type="NCBI Taxonomy" id="2017483"/>
    <lineage>
        <taxon>Bacteria</taxon>
        <taxon>Bacillati</taxon>
        <taxon>Bacillota</taxon>
        <taxon>Bacilli</taxon>
        <taxon>Bacillales</taxon>
        <taxon>Bacillaceae</taxon>
        <taxon>Virgibacillus</taxon>
    </lineage>
</organism>
<keyword evidence="1" id="KW-1133">Transmembrane helix</keyword>
<dbReference type="RefSeq" id="WP_089063247.1">
    <property type="nucleotide sequence ID" value="NZ_CP022315.1"/>
</dbReference>
<feature type="transmembrane region" description="Helical" evidence="1">
    <location>
        <begin position="14"/>
        <end position="31"/>
    </location>
</feature>
<sequence>MVSLKDLDLLSKGVWFPIIIGIITILFMLFMPKRISWKDIYITFGVVGYVTWMIDSGMNQFDSFNLANPKKVGIGDIISYGIIPSALAVIYINYLKLDSKWGLVILFTVISFIIEWGMVQAGYMKLNGWHTWWSIPVYLIVYGFWLPWHKRLIESAKPKSNRI</sequence>
<keyword evidence="3" id="KW-1185">Reference proteome</keyword>
<protein>
    <submittedName>
        <fullName evidence="2">Uncharacterized protein</fullName>
    </submittedName>
</protein>
<dbReference type="OrthoDB" id="2856959at2"/>
<feature type="transmembrane region" description="Helical" evidence="1">
    <location>
        <begin position="131"/>
        <end position="148"/>
    </location>
</feature>
<gene>
    <name evidence="2" type="ORF">CFK37_18420</name>
</gene>